<dbReference type="HAMAP" id="MF_01477">
    <property type="entry name" value="Iojap_RsfS"/>
    <property type="match status" value="1"/>
</dbReference>
<dbReference type="NCBIfam" id="TIGR00090">
    <property type="entry name" value="rsfS_iojap_ybeB"/>
    <property type="match status" value="1"/>
</dbReference>
<comment type="function">
    <text evidence="2">Functions as a ribosomal silencing factor. Interacts with ribosomal protein uL14 (rplN), blocking formation of intersubunit bridge B8. Prevents association of the 30S and 50S ribosomal subunits and the formation of functional ribosomes, thus repressing translation.</text>
</comment>
<dbReference type="GO" id="GO:0005737">
    <property type="term" value="C:cytoplasm"/>
    <property type="evidence" value="ECO:0007669"/>
    <property type="project" value="UniProtKB-SubCell"/>
</dbReference>
<dbReference type="GO" id="GO:0090071">
    <property type="term" value="P:negative regulation of ribosome biogenesis"/>
    <property type="evidence" value="ECO:0007669"/>
    <property type="project" value="UniProtKB-UniRule"/>
</dbReference>
<evidence type="ECO:0000313" key="4">
    <source>
        <dbReference type="Proteomes" id="UP000009888"/>
    </source>
</evidence>
<dbReference type="RefSeq" id="WP_007001684.1">
    <property type="nucleotide sequence ID" value="NZ_JH992956.1"/>
</dbReference>
<dbReference type="PANTHER" id="PTHR21043">
    <property type="entry name" value="IOJAP SUPERFAMILY ORTHOLOG"/>
    <property type="match status" value="1"/>
</dbReference>
<dbReference type="GO" id="GO:0042256">
    <property type="term" value="P:cytosolic ribosome assembly"/>
    <property type="evidence" value="ECO:0007669"/>
    <property type="project" value="UniProtKB-UniRule"/>
</dbReference>
<dbReference type="InterPro" id="IPR004394">
    <property type="entry name" value="Iojap/RsfS/C7orf30"/>
</dbReference>
<dbReference type="PANTHER" id="PTHR21043:SF0">
    <property type="entry name" value="MITOCHONDRIAL ASSEMBLY OF RIBOSOMAL LARGE SUBUNIT PROTEIN 1"/>
    <property type="match status" value="1"/>
</dbReference>
<comment type="subcellular location">
    <subcellularLocation>
        <location evidence="2">Cytoplasm</location>
    </subcellularLocation>
</comment>
<evidence type="ECO:0000256" key="2">
    <source>
        <dbReference type="HAMAP-Rule" id="MF_01477"/>
    </source>
</evidence>
<dbReference type="Pfam" id="PF02410">
    <property type="entry name" value="RsfS"/>
    <property type="match status" value="1"/>
</dbReference>
<keyword evidence="2" id="KW-0678">Repressor</keyword>
<gene>
    <name evidence="2" type="primary">rsfS</name>
    <name evidence="3" type="ORF">HMPREF9233_01479</name>
</gene>
<dbReference type="SUPFAM" id="SSF81301">
    <property type="entry name" value="Nucleotidyltransferase"/>
    <property type="match status" value="1"/>
</dbReference>
<dbReference type="STRING" id="202789.GCA_001457435_00627"/>
<organism evidence="3 4">
    <name type="scientific">Actinobaculum massiliense ACS-171-V-Col2</name>
    <dbReference type="NCBI Taxonomy" id="883066"/>
    <lineage>
        <taxon>Bacteria</taxon>
        <taxon>Bacillati</taxon>
        <taxon>Actinomycetota</taxon>
        <taxon>Actinomycetes</taxon>
        <taxon>Actinomycetales</taxon>
        <taxon>Actinomycetaceae</taxon>
        <taxon>Actinobaculum</taxon>
    </lineage>
</organism>
<keyword evidence="2" id="KW-0963">Cytoplasm</keyword>
<dbReference type="Gene3D" id="3.30.460.10">
    <property type="entry name" value="Beta Polymerase, domain 2"/>
    <property type="match status" value="1"/>
</dbReference>
<dbReference type="HOGENOM" id="CLU_092688_2_0_11"/>
<dbReference type="GO" id="GO:0043023">
    <property type="term" value="F:ribosomal large subunit binding"/>
    <property type="evidence" value="ECO:0007669"/>
    <property type="project" value="TreeGrafter"/>
</dbReference>
<proteinExistence type="inferred from homology"/>
<dbReference type="AlphaFoldDB" id="K9EU84"/>
<protein>
    <recommendedName>
        <fullName evidence="2">Ribosomal silencing factor RsfS</fullName>
    </recommendedName>
</protein>
<sequence length="137" mass="14850">MTASERAVSLARAGAAAAAEVKATSIEAIDVSERLVISDVFLIISADSEPQMNAVVSRVEKALHERGAKPKRREGLGFDPRWVLLDYGELIVHIQREEDLDEYALGRLWADAPKIELRLEDALAGPRAGVGAAAEEM</sequence>
<comment type="similarity">
    <text evidence="1 2">Belongs to the Iojap/RsfS family.</text>
</comment>
<comment type="subunit">
    <text evidence="2">Interacts with ribosomal protein uL14 (rplN).</text>
</comment>
<keyword evidence="4" id="KW-1185">Reference proteome</keyword>
<comment type="caution">
    <text evidence="3">The sequence shown here is derived from an EMBL/GenBank/DDBJ whole genome shotgun (WGS) entry which is preliminary data.</text>
</comment>
<dbReference type="InterPro" id="IPR043519">
    <property type="entry name" value="NT_sf"/>
</dbReference>
<dbReference type="eggNOG" id="COG0799">
    <property type="taxonomic scope" value="Bacteria"/>
</dbReference>
<name>K9EU84_9ACTO</name>
<evidence type="ECO:0000256" key="1">
    <source>
        <dbReference type="ARBA" id="ARBA00010574"/>
    </source>
</evidence>
<accession>K9EU84</accession>
<dbReference type="Proteomes" id="UP000009888">
    <property type="component" value="Unassembled WGS sequence"/>
</dbReference>
<evidence type="ECO:0000313" key="3">
    <source>
        <dbReference type="EMBL" id="EKU94532.1"/>
    </source>
</evidence>
<reference evidence="3 4" key="1">
    <citation type="submission" date="2012-09" db="EMBL/GenBank/DDBJ databases">
        <title>The Genome Sequence of Actinobaculum massiliae ACS-171-V-COL2.</title>
        <authorList>
            <consortium name="The Broad Institute Genome Sequencing Platform"/>
            <person name="Earl A."/>
            <person name="Ward D."/>
            <person name="Feldgarden M."/>
            <person name="Gevers D."/>
            <person name="Saerens B."/>
            <person name="Vaneechoutte M."/>
            <person name="Walker B."/>
            <person name="Young S.K."/>
            <person name="Zeng Q."/>
            <person name="Gargeya S."/>
            <person name="Fitzgerald M."/>
            <person name="Haas B."/>
            <person name="Abouelleil A."/>
            <person name="Alvarado L."/>
            <person name="Arachchi H.M."/>
            <person name="Berlin A."/>
            <person name="Chapman S.B."/>
            <person name="Goldberg J."/>
            <person name="Griggs A."/>
            <person name="Gujja S."/>
            <person name="Hansen M."/>
            <person name="Howarth C."/>
            <person name="Imamovic A."/>
            <person name="Larimer J."/>
            <person name="McCowen C."/>
            <person name="Montmayeur A."/>
            <person name="Murphy C."/>
            <person name="Neiman D."/>
            <person name="Pearson M."/>
            <person name="Priest M."/>
            <person name="Roberts A."/>
            <person name="Saif S."/>
            <person name="Shea T."/>
            <person name="Sisk P."/>
            <person name="Sykes S."/>
            <person name="Wortman J."/>
            <person name="Nusbaum C."/>
            <person name="Birren B."/>
        </authorList>
    </citation>
    <scope>NUCLEOTIDE SEQUENCE [LARGE SCALE GENOMIC DNA]</scope>
    <source>
        <strain evidence="4">ACS-171-V-Col2</strain>
    </source>
</reference>
<dbReference type="PATRIC" id="fig|883066.3.peg.1542"/>
<keyword evidence="2" id="KW-0810">Translation regulation</keyword>
<dbReference type="EMBL" id="AGWL01000008">
    <property type="protein sequence ID" value="EKU94532.1"/>
    <property type="molecule type" value="Genomic_DNA"/>
</dbReference>
<dbReference type="GO" id="GO:0017148">
    <property type="term" value="P:negative regulation of translation"/>
    <property type="evidence" value="ECO:0007669"/>
    <property type="project" value="UniProtKB-UniRule"/>
</dbReference>